<dbReference type="GO" id="GO:0016747">
    <property type="term" value="F:acyltransferase activity, transferring groups other than amino-acyl groups"/>
    <property type="evidence" value="ECO:0007669"/>
    <property type="project" value="InterPro"/>
</dbReference>
<dbReference type="Gene3D" id="3.40.630.30">
    <property type="match status" value="1"/>
</dbReference>
<dbReference type="NCBIfam" id="TIGR00730">
    <property type="entry name" value="Rossman fold protein, TIGR00730 family"/>
    <property type="match status" value="1"/>
</dbReference>
<keyword evidence="4" id="KW-1185">Reference proteome</keyword>
<dbReference type="SUPFAM" id="SSF55729">
    <property type="entry name" value="Acyl-CoA N-acyltransferases (Nat)"/>
    <property type="match status" value="1"/>
</dbReference>
<proteinExistence type="inferred from homology"/>
<dbReference type="Gene3D" id="3.40.50.450">
    <property type="match status" value="1"/>
</dbReference>
<dbReference type="SUPFAM" id="SSF102405">
    <property type="entry name" value="MCP/YpsA-like"/>
    <property type="match status" value="1"/>
</dbReference>
<dbReference type="InterPro" id="IPR000182">
    <property type="entry name" value="GNAT_dom"/>
</dbReference>
<dbReference type="PROSITE" id="PS51186">
    <property type="entry name" value="GNAT"/>
    <property type="match status" value="1"/>
</dbReference>
<dbReference type="RefSeq" id="WP_207278897.1">
    <property type="nucleotide sequence ID" value="NZ_JAFLEQ010000012.1"/>
</dbReference>
<dbReference type="GO" id="GO:0009691">
    <property type="term" value="P:cytokinin biosynthetic process"/>
    <property type="evidence" value="ECO:0007669"/>
    <property type="project" value="InterPro"/>
</dbReference>
<comment type="similarity">
    <text evidence="1">Belongs to the LOG family.</text>
</comment>
<accession>A0A939IXT9</accession>
<reference evidence="3" key="1">
    <citation type="submission" date="2021-03" db="EMBL/GenBank/DDBJ databases">
        <authorList>
            <person name="Sun Q."/>
        </authorList>
    </citation>
    <scope>NUCLEOTIDE SEQUENCE</scope>
    <source>
        <strain evidence="3">CCM 8862</strain>
    </source>
</reference>
<dbReference type="GO" id="GO:0005829">
    <property type="term" value="C:cytosol"/>
    <property type="evidence" value="ECO:0007669"/>
    <property type="project" value="TreeGrafter"/>
</dbReference>
<evidence type="ECO:0000313" key="3">
    <source>
        <dbReference type="EMBL" id="MBN9644408.1"/>
    </source>
</evidence>
<dbReference type="PANTHER" id="PTHR31223">
    <property type="entry name" value="LOG FAMILY PROTEIN YJL055W"/>
    <property type="match status" value="1"/>
</dbReference>
<dbReference type="InterPro" id="IPR031100">
    <property type="entry name" value="LOG_fam"/>
</dbReference>
<evidence type="ECO:0000256" key="1">
    <source>
        <dbReference type="ARBA" id="ARBA00006763"/>
    </source>
</evidence>
<dbReference type="EMBL" id="JAFLEQ010000012">
    <property type="protein sequence ID" value="MBN9644408.1"/>
    <property type="molecule type" value="Genomic_DNA"/>
</dbReference>
<dbReference type="InterPro" id="IPR016181">
    <property type="entry name" value="Acyl_CoA_acyltransferase"/>
</dbReference>
<name>A0A939IXT9_9CORY</name>
<dbReference type="PANTHER" id="PTHR31223:SF70">
    <property type="entry name" value="LOG FAMILY PROTEIN YJL055W"/>
    <property type="match status" value="1"/>
</dbReference>
<protein>
    <submittedName>
        <fullName evidence="3">TIGR00730 family Rossman fold protein</fullName>
    </submittedName>
</protein>
<sequence length="366" mass="39570">MTDSTQPKLEIRPMTPADRPWRLWALNGNACRDGRPIEPAGAEALFSGAAAFAPERGDIGFIAQTRAPSCKPNRSGSDVVGCAWARFDSGTAGQLDAAMPELVVHVDDHFRDGGTGSVLVGRVLQEGRRAGWAGVSVTCAEDNPAVQFFARLGFEAVSGGKEGVYRMVFTPQINSVAVYCGSSMGRREIYRDTAEELGRHLGRRGKTLVYGGGNIGLMGVVAQAALDAGGQVTGVITDYLRDKEIAHEHLDRLEIVATMAARKSRMIELSDAFVALPGGTGTLEELTEIMTNLQLVPGAGPMVFVNAGGYWTPFLQFLKHMVDEGFLARRYYDSLIVVDTVDEMFTALDSWVPPGTKWVAGIMRRR</sequence>
<dbReference type="Pfam" id="PF03641">
    <property type="entry name" value="Lysine_decarbox"/>
    <property type="match status" value="1"/>
</dbReference>
<dbReference type="Proteomes" id="UP000664332">
    <property type="component" value="Unassembled WGS sequence"/>
</dbReference>
<dbReference type="GO" id="GO:0016799">
    <property type="term" value="F:hydrolase activity, hydrolyzing N-glycosyl compounds"/>
    <property type="evidence" value="ECO:0007669"/>
    <property type="project" value="TreeGrafter"/>
</dbReference>
<gene>
    <name evidence="3" type="ORF">JZY06_07260</name>
</gene>
<evidence type="ECO:0000259" key="2">
    <source>
        <dbReference type="PROSITE" id="PS51186"/>
    </source>
</evidence>
<dbReference type="InterPro" id="IPR005269">
    <property type="entry name" value="LOG"/>
</dbReference>
<evidence type="ECO:0000313" key="4">
    <source>
        <dbReference type="Proteomes" id="UP000664332"/>
    </source>
</evidence>
<dbReference type="AlphaFoldDB" id="A0A939IXT9"/>
<feature type="domain" description="N-acetyltransferase" evidence="2">
    <location>
        <begin position="32"/>
        <end position="172"/>
    </location>
</feature>
<organism evidence="3 4">
    <name type="scientific">Corynebacterium mendelii</name>
    <dbReference type="NCBI Taxonomy" id="2765362"/>
    <lineage>
        <taxon>Bacteria</taxon>
        <taxon>Bacillati</taxon>
        <taxon>Actinomycetota</taxon>
        <taxon>Actinomycetes</taxon>
        <taxon>Mycobacteriales</taxon>
        <taxon>Corynebacteriaceae</taxon>
        <taxon>Corynebacterium</taxon>
    </lineage>
</organism>
<comment type="caution">
    <text evidence="3">The sequence shown here is derived from an EMBL/GenBank/DDBJ whole genome shotgun (WGS) entry which is preliminary data.</text>
</comment>